<feature type="domain" description="Alpha-D-phosphohexomutase alpha/beta/alpha" evidence="13">
    <location>
        <begin position="139"/>
        <end position="282"/>
    </location>
</feature>
<evidence type="ECO:0000256" key="4">
    <source>
        <dbReference type="ARBA" id="ARBA00022490"/>
    </source>
</evidence>
<dbReference type="Pfam" id="PF02878">
    <property type="entry name" value="PGM_PMM_I"/>
    <property type="match status" value="1"/>
</dbReference>
<dbReference type="GO" id="GO:0000287">
    <property type="term" value="F:magnesium ion binding"/>
    <property type="evidence" value="ECO:0007669"/>
    <property type="project" value="InterPro"/>
</dbReference>
<dbReference type="Proteomes" id="UP000002630">
    <property type="component" value="Unassembled WGS sequence"/>
</dbReference>
<evidence type="ECO:0000313" key="15">
    <source>
        <dbReference type="EMBL" id="CBJ31711.1"/>
    </source>
</evidence>
<evidence type="ECO:0000256" key="11">
    <source>
        <dbReference type="RuleBase" id="RU004326"/>
    </source>
</evidence>
<dbReference type="Pfam" id="PF02879">
    <property type="entry name" value="PGM_PMM_II"/>
    <property type="match status" value="1"/>
</dbReference>
<reference evidence="15 16" key="1">
    <citation type="journal article" date="2010" name="Nature">
        <title>The Ectocarpus genome and the independent evolution of multicellularity in brown algae.</title>
        <authorList>
            <person name="Cock J.M."/>
            <person name="Sterck L."/>
            <person name="Rouze P."/>
            <person name="Scornet D."/>
            <person name="Allen A.E."/>
            <person name="Amoutzias G."/>
            <person name="Anthouard V."/>
            <person name="Artiguenave F."/>
            <person name="Aury J.M."/>
            <person name="Badger J.H."/>
            <person name="Beszteri B."/>
            <person name="Billiau K."/>
            <person name="Bonnet E."/>
            <person name="Bothwell J.H."/>
            <person name="Bowler C."/>
            <person name="Boyen C."/>
            <person name="Brownlee C."/>
            <person name="Carrano C.J."/>
            <person name="Charrier B."/>
            <person name="Cho G.Y."/>
            <person name="Coelho S.M."/>
            <person name="Collen J."/>
            <person name="Corre E."/>
            <person name="Da Silva C."/>
            <person name="Delage L."/>
            <person name="Delaroque N."/>
            <person name="Dittami S.M."/>
            <person name="Doulbeau S."/>
            <person name="Elias M."/>
            <person name="Farnham G."/>
            <person name="Gachon C.M."/>
            <person name="Gschloessl B."/>
            <person name="Heesch S."/>
            <person name="Jabbari K."/>
            <person name="Jubin C."/>
            <person name="Kawai H."/>
            <person name="Kimura K."/>
            <person name="Kloareg B."/>
            <person name="Kupper F.C."/>
            <person name="Lang D."/>
            <person name="Le Bail A."/>
            <person name="Leblanc C."/>
            <person name="Lerouge P."/>
            <person name="Lohr M."/>
            <person name="Lopez P.J."/>
            <person name="Martens C."/>
            <person name="Maumus F."/>
            <person name="Michel G."/>
            <person name="Miranda-Saavedra D."/>
            <person name="Morales J."/>
            <person name="Moreau H."/>
            <person name="Motomura T."/>
            <person name="Nagasato C."/>
            <person name="Napoli C.A."/>
            <person name="Nelson D.R."/>
            <person name="Nyvall-Collen P."/>
            <person name="Peters A.F."/>
            <person name="Pommier C."/>
            <person name="Potin P."/>
            <person name="Poulain J."/>
            <person name="Quesneville H."/>
            <person name="Read B."/>
            <person name="Rensing S.A."/>
            <person name="Ritter A."/>
            <person name="Rousvoal S."/>
            <person name="Samanta M."/>
            <person name="Samson G."/>
            <person name="Schroeder D.C."/>
            <person name="Segurens B."/>
            <person name="Strittmatter M."/>
            <person name="Tonon T."/>
            <person name="Tregear J.W."/>
            <person name="Valentin K."/>
            <person name="von Dassow P."/>
            <person name="Yamagishi T."/>
            <person name="Van de Peer Y."/>
            <person name="Wincker P."/>
        </authorList>
    </citation>
    <scope>NUCLEOTIDE SEQUENCE [LARGE SCALE GENOMIC DNA]</scope>
    <source>
        <strain evidence="16">Ec32 / CCAP1310/4</strain>
    </source>
</reference>
<sequence>MAPSPATADNSIIDAWTSVLLILGVATILGVNAVLLHATNRRANGRFVRPLLRIATGRPRARSASLTTELPLAGAVENNSTAMTSPMPPPATRADSEVWQAARTWVNWDPNEWTRAIVQGWIENGDLDSARRGLMGKRLAFGTSGLRGVMGPGFCRINDLVVIQTSQGLCRYLEKEGGEEFKSRGVVIGRDHRQQGGLSSAGFANLAASVFISRGFRVFLMDGTVATPLVAFGVSQTKACAGVMVTASHNPKKDNGYKVYWGNGSQIIPPHDAGIAASIARNLEPWQLYDPESAIAGPLCSDPTEHIVEEYFRGIAKGLCRRPEANARSGLEVVYSAMHGVGDSWAQRAFSCFSLPPYVSVRCQSEPDPEFPTVAFPNPEEQGALKEAMLLAEERGIDGAFNSFVCAKLWQARQESAHLLAVNSTGDLSRERLRTWSL</sequence>
<evidence type="ECO:0000259" key="14">
    <source>
        <dbReference type="Pfam" id="PF02879"/>
    </source>
</evidence>
<keyword evidence="7 11" id="KW-0479">Metal-binding</keyword>
<dbReference type="EMBL" id="FN649760">
    <property type="protein sequence ID" value="CBJ31711.1"/>
    <property type="molecule type" value="Genomic_DNA"/>
</dbReference>
<keyword evidence="12" id="KW-1133">Transmembrane helix</keyword>
<dbReference type="STRING" id="2880.D7FUQ5"/>
<dbReference type="InterPro" id="IPR005845">
    <property type="entry name" value="A-D-PHexomutase_a/b/a-II"/>
</dbReference>
<dbReference type="InParanoid" id="D7FUQ5"/>
<dbReference type="OrthoDB" id="8300170at2759"/>
<dbReference type="FunFam" id="3.40.120.10:FF:000035">
    <property type="entry name" value="Pgm3p"/>
    <property type="match status" value="1"/>
</dbReference>
<feature type="transmembrane region" description="Helical" evidence="12">
    <location>
        <begin position="15"/>
        <end position="36"/>
    </location>
</feature>
<evidence type="ECO:0000256" key="5">
    <source>
        <dbReference type="ARBA" id="ARBA00022526"/>
    </source>
</evidence>
<dbReference type="Gene3D" id="3.40.120.10">
    <property type="entry name" value="Alpha-D-Glucose-1,6-Bisphosphate, subunit A, domain 3"/>
    <property type="match status" value="2"/>
</dbReference>
<dbReference type="GO" id="GO:0006006">
    <property type="term" value="P:glucose metabolic process"/>
    <property type="evidence" value="ECO:0007669"/>
    <property type="project" value="UniProtKB-KW"/>
</dbReference>
<dbReference type="GO" id="GO:0005737">
    <property type="term" value="C:cytoplasm"/>
    <property type="evidence" value="ECO:0007669"/>
    <property type="project" value="UniProtKB-SubCell"/>
</dbReference>
<name>D7FUQ5_ECTSI</name>
<evidence type="ECO:0000256" key="2">
    <source>
        <dbReference type="ARBA" id="ARBA00004496"/>
    </source>
</evidence>
<gene>
    <name evidence="15" type="ORF">Esi_0278_0001</name>
</gene>
<evidence type="ECO:0000256" key="7">
    <source>
        <dbReference type="ARBA" id="ARBA00022723"/>
    </source>
</evidence>
<keyword evidence="5" id="KW-0313">Glucose metabolism</keyword>
<dbReference type="PROSITE" id="PS00710">
    <property type="entry name" value="PGM_PMM"/>
    <property type="match status" value="1"/>
</dbReference>
<comment type="cofactor">
    <cofactor evidence="1">
        <name>Mg(2+)</name>
        <dbReference type="ChEBI" id="CHEBI:18420"/>
    </cofactor>
</comment>
<evidence type="ECO:0000256" key="8">
    <source>
        <dbReference type="ARBA" id="ARBA00022842"/>
    </source>
</evidence>
<evidence type="ECO:0000256" key="9">
    <source>
        <dbReference type="ARBA" id="ARBA00023235"/>
    </source>
</evidence>
<dbReference type="AlphaFoldDB" id="D7FUQ5"/>
<proteinExistence type="inferred from homology"/>
<evidence type="ECO:0000256" key="3">
    <source>
        <dbReference type="ARBA" id="ARBA00010231"/>
    </source>
</evidence>
<evidence type="ECO:0008006" key="17">
    <source>
        <dbReference type="Google" id="ProtNLM"/>
    </source>
</evidence>
<evidence type="ECO:0000313" key="16">
    <source>
        <dbReference type="Proteomes" id="UP000002630"/>
    </source>
</evidence>
<evidence type="ECO:0000256" key="12">
    <source>
        <dbReference type="SAM" id="Phobius"/>
    </source>
</evidence>
<dbReference type="eggNOG" id="KOG1220">
    <property type="taxonomic scope" value="Eukaryota"/>
</dbReference>
<keyword evidence="16" id="KW-1185">Reference proteome</keyword>
<feature type="domain" description="Alpha-D-phosphohexomutase alpha/beta/alpha" evidence="14">
    <location>
        <begin position="309"/>
        <end position="398"/>
    </location>
</feature>
<keyword evidence="8 11" id="KW-0460">Magnesium</keyword>
<accession>D7FUQ5</accession>
<dbReference type="GO" id="GO:0005634">
    <property type="term" value="C:nucleus"/>
    <property type="evidence" value="ECO:0007669"/>
    <property type="project" value="TreeGrafter"/>
</dbReference>
<keyword evidence="12" id="KW-0472">Membrane</keyword>
<keyword evidence="10" id="KW-0119">Carbohydrate metabolism</keyword>
<dbReference type="PANTHER" id="PTHR45745">
    <property type="entry name" value="PHOSPHOMANNOMUTASE 45A"/>
    <property type="match status" value="1"/>
</dbReference>
<dbReference type="SUPFAM" id="SSF53738">
    <property type="entry name" value="Phosphoglucomutase, first 3 domains"/>
    <property type="match status" value="2"/>
</dbReference>
<evidence type="ECO:0000256" key="1">
    <source>
        <dbReference type="ARBA" id="ARBA00001946"/>
    </source>
</evidence>
<dbReference type="PANTHER" id="PTHR45745:SF1">
    <property type="entry name" value="PHOSPHOGLUCOMUTASE 2B-RELATED"/>
    <property type="match status" value="1"/>
</dbReference>
<evidence type="ECO:0000256" key="10">
    <source>
        <dbReference type="ARBA" id="ARBA00023277"/>
    </source>
</evidence>
<evidence type="ECO:0000259" key="13">
    <source>
        <dbReference type="Pfam" id="PF02878"/>
    </source>
</evidence>
<dbReference type="InterPro" id="IPR016055">
    <property type="entry name" value="A-D-PHexomutase_a/b/a-I/II/III"/>
</dbReference>
<protein>
    <recommendedName>
        <fullName evidence="17">Phosphoglucomutase</fullName>
    </recommendedName>
</protein>
<comment type="similarity">
    <text evidence="3 11">Belongs to the phosphohexose mutase family.</text>
</comment>
<organism evidence="15 16">
    <name type="scientific">Ectocarpus siliculosus</name>
    <name type="common">Brown alga</name>
    <name type="synonym">Conferva siliculosa</name>
    <dbReference type="NCBI Taxonomy" id="2880"/>
    <lineage>
        <taxon>Eukaryota</taxon>
        <taxon>Sar</taxon>
        <taxon>Stramenopiles</taxon>
        <taxon>Ochrophyta</taxon>
        <taxon>PX clade</taxon>
        <taxon>Phaeophyceae</taxon>
        <taxon>Ectocarpales</taxon>
        <taxon>Ectocarpaceae</taxon>
        <taxon>Ectocarpus</taxon>
    </lineage>
</organism>
<evidence type="ECO:0000256" key="6">
    <source>
        <dbReference type="ARBA" id="ARBA00022553"/>
    </source>
</evidence>
<dbReference type="GO" id="GO:0006166">
    <property type="term" value="P:purine ribonucleoside salvage"/>
    <property type="evidence" value="ECO:0007669"/>
    <property type="project" value="TreeGrafter"/>
</dbReference>
<comment type="subcellular location">
    <subcellularLocation>
        <location evidence="2">Cytoplasm</location>
    </subcellularLocation>
</comment>
<keyword evidence="9" id="KW-0413">Isomerase</keyword>
<dbReference type="GO" id="GO:0008973">
    <property type="term" value="F:phosphopentomutase activity"/>
    <property type="evidence" value="ECO:0007669"/>
    <property type="project" value="TreeGrafter"/>
</dbReference>
<dbReference type="InterPro" id="IPR016066">
    <property type="entry name" value="A-D-PHexomutase_CS"/>
</dbReference>
<dbReference type="InterPro" id="IPR005844">
    <property type="entry name" value="A-D-PHexomutase_a/b/a-I"/>
</dbReference>
<keyword evidence="4" id="KW-0963">Cytoplasm</keyword>
<keyword evidence="6" id="KW-0597">Phosphoprotein</keyword>
<keyword evidence="12" id="KW-0812">Transmembrane</keyword>